<feature type="transmembrane region" description="Helical" evidence="1">
    <location>
        <begin position="175"/>
        <end position="194"/>
    </location>
</feature>
<feature type="signal peptide" evidence="2">
    <location>
        <begin position="1"/>
        <end position="20"/>
    </location>
</feature>
<dbReference type="Pfam" id="PF04536">
    <property type="entry name" value="TPM_phosphatase"/>
    <property type="match status" value="1"/>
</dbReference>
<proteinExistence type="predicted"/>
<keyword evidence="2" id="KW-0732">Signal</keyword>
<keyword evidence="1" id="KW-0472">Membrane</keyword>
<dbReference type="Gene3D" id="3.10.310.50">
    <property type="match status" value="1"/>
</dbReference>
<dbReference type="EMBL" id="JBHUPD010000002">
    <property type="protein sequence ID" value="MFD2873292.1"/>
    <property type="molecule type" value="Genomic_DNA"/>
</dbReference>
<keyword evidence="5" id="KW-1185">Reference proteome</keyword>
<gene>
    <name evidence="4" type="ORF">ACFS5N_12480</name>
</gene>
<dbReference type="InterPro" id="IPR007621">
    <property type="entry name" value="TPM_dom"/>
</dbReference>
<evidence type="ECO:0000259" key="3">
    <source>
        <dbReference type="Pfam" id="PF04536"/>
    </source>
</evidence>
<feature type="domain" description="TPM" evidence="3">
    <location>
        <begin position="31"/>
        <end position="154"/>
    </location>
</feature>
<accession>A0ABW5YDC7</accession>
<feature type="chain" id="PRO_5045340528" evidence="2">
    <location>
        <begin position="21"/>
        <end position="269"/>
    </location>
</feature>
<reference evidence="5" key="1">
    <citation type="journal article" date="2019" name="Int. J. Syst. Evol. Microbiol.">
        <title>The Global Catalogue of Microorganisms (GCM) 10K type strain sequencing project: providing services to taxonomists for standard genome sequencing and annotation.</title>
        <authorList>
            <consortium name="The Broad Institute Genomics Platform"/>
            <consortium name="The Broad Institute Genome Sequencing Center for Infectious Disease"/>
            <person name="Wu L."/>
            <person name="Ma J."/>
        </authorList>
    </citation>
    <scope>NUCLEOTIDE SEQUENCE [LARGE SCALE GENOMIC DNA]</scope>
    <source>
        <strain evidence="5">KCTC 22437</strain>
    </source>
</reference>
<evidence type="ECO:0000313" key="5">
    <source>
        <dbReference type="Proteomes" id="UP001597557"/>
    </source>
</evidence>
<dbReference type="PANTHER" id="PTHR30373:SF2">
    <property type="entry name" value="UPF0603 PROTEIN YGCG"/>
    <property type="match status" value="1"/>
</dbReference>
<keyword evidence="1" id="KW-0812">Transmembrane</keyword>
<dbReference type="RefSeq" id="WP_377185874.1">
    <property type="nucleotide sequence ID" value="NZ_JBHUPD010000002.1"/>
</dbReference>
<name>A0ABW5YDC7_9SPHI</name>
<evidence type="ECO:0000256" key="2">
    <source>
        <dbReference type="SAM" id="SignalP"/>
    </source>
</evidence>
<evidence type="ECO:0000313" key="4">
    <source>
        <dbReference type="EMBL" id="MFD2873292.1"/>
    </source>
</evidence>
<dbReference type="Proteomes" id="UP001597557">
    <property type="component" value="Unassembled WGS sequence"/>
</dbReference>
<organism evidence="4 5">
    <name type="scientific">Mucilaginibacter ximonensis</name>
    <dbReference type="NCBI Taxonomy" id="538021"/>
    <lineage>
        <taxon>Bacteria</taxon>
        <taxon>Pseudomonadati</taxon>
        <taxon>Bacteroidota</taxon>
        <taxon>Sphingobacteriia</taxon>
        <taxon>Sphingobacteriales</taxon>
        <taxon>Sphingobacteriaceae</taxon>
        <taxon>Mucilaginibacter</taxon>
    </lineage>
</organism>
<keyword evidence="1" id="KW-1133">Transmembrane helix</keyword>
<sequence length="269" mass="27982">MFKKLLLFVGLLLCVYRVIAQQLPPKSNTLVTDYTNTLSADERQKLEDKLVAFNDSTSSQIAIVMIHSIGDYDVNEYAQKLGRAWGIGQKGKNNGIIILVALDDHKLSIQTGYGMEGALPDVITQQIRVNDMNPRFKAGQFYEGLDAGVDDIIKYTKGEYKADSNTKRKSKDNDGGGSAGFVIIIVIVILIIVFRNRGGGGGGHIIGSRGGASPFWWFLAGNALGRGSGGGWGGFSGGSGGFGGGGGGGGGFGGFGGGSFGGGGSGGSW</sequence>
<comment type="caution">
    <text evidence="4">The sequence shown here is derived from an EMBL/GenBank/DDBJ whole genome shotgun (WGS) entry which is preliminary data.</text>
</comment>
<dbReference type="PANTHER" id="PTHR30373">
    <property type="entry name" value="UPF0603 PROTEIN YGCG"/>
    <property type="match status" value="1"/>
</dbReference>
<protein>
    <submittedName>
        <fullName evidence="4">TPM domain-containing protein</fullName>
    </submittedName>
</protein>
<evidence type="ECO:0000256" key="1">
    <source>
        <dbReference type="SAM" id="Phobius"/>
    </source>
</evidence>